<proteinExistence type="predicted"/>
<evidence type="ECO:0000313" key="3">
    <source>
        <dbReference type="Proteomes" id="UP001165041"/>
    </source>
</evidence>
<dbReference type="PANTHER" id="PTHR40469">
    <property type="entry name" value="SECRETED GLYCOSYL HYDROLASE"/>
    <property type="match status" value="1"/>
</dbReference>
<protein>
    <recommendedName>
        <fullName evidence="1">ThuA-like domain-containing protein</fullName>
    </recommendedName>
</protein>
<accession>A0A9W6Q885</accession>
<dbReference type="Gene3D" id="3.40.50.880">
    <property type="match status" value="1"/>
</dbReference>
<name>A0A9W6Q885_9ACTN</name>
<evidence type="ECO:0000259" key="1">
    <source>
        <dbReference type="Pfam" id="PF06283"/>
    </source>
</evidence>
<dbReference type="EMBL" id="BSSA01000015">
    <property type="protein sequence ID" value="GLW72120.1"/>
    <property type="molecule type" value="Genomic_DNA"/>
</dbReference>
<gene>
    <name evidence="2" type="ORF">Kpho02_44190</name>
</gene>
<dbReference type="InterPro" id="IPR029010">
    <property type="entry name" value="ThuA-like"/>
</dbReference>
<dbReference type="AlphaFoldDB" id="A0A9W6Q885"/>
<evidence type="ECO:0000313" key="2">
    <source>
        <dbReference type="EMBL" id="GLW72120.1"/>
    </source>
</evidence>
<dbReference type="Pfam" id="PF06283">
    <property type="entry name" value="ThuA"/>
    <property type="match status" value="1"/>
</dbReference>
<dbReference type="SUPFAM" id="SSF52317">
    <property type="entry name" value="Class I glutamine amidotransferase-like"/>
    <property type="match status" value="1"/>
</dbReference>
<reference evidence="2" key="1">
    <citation type="submission" date="2023-02" db="EMBL/GenBank/DDBJ databases">
        <title>Kitasatospora phosalacinea NBRC 14627.</title>
        <authorList>
            <person name="Ichikawa N."/>
            <person name="Sato H."/>
            <person name="Tonouchi N."/>
        </authorList>
    </citation>
    <scope>NUCLEOTIDE SEQUENCE</scope>
    <source>
        <strain evidence="2">NBRC 14627</strain>
    </source>
</reference>
<dbReference type="InterPro" id="IPR029062">
    <property type="entry name" value="Class_I_gatase-like"/>
</dbReference>
<comment type="caution">
    <text evidence="2">The sequence shown here is derived from an EMBL/GenBank/DDBJ whole genome shotgun (WGS) entry which is preliminary data.</text>
</comment>
<dbReference type="PANTHER" id="PTHR40469:SF2">
    <property type="entry name" value="GALACTOSE-BINDING DOMAIN-LIKE SUPERFAMILY PROTEIN"/>
    <property type="match status" value="1"/>
</dbReference>
<sequence length="107" mass="12198">MQTATVTVEDRRHPATAHLPERWEWTDEWYDFTVNPRASVRVLAGVDERGYRGGAMGADHPLVWCHRVAAGRCFVTALGHEERAYRDQDFLHHLSGALAWVAGRTDR</sequence>
<dbReference type="Proteomes" id="UP001165041">
    <property type="component" value="Unassembled WGS sequence"/>
</dbReference>
<feature type="domain" description="ThuA-like" evidence="1">
    <location>
        <begin position="2"/>
        <end position="101"/>
    </location>
</feature>
<organism evidence="2 3">
    <name type="scientific">Kitasatospora phosalacinea</name>
    <dbReference type="NCBI Taxonomy" id="2065"/>
    <lineage>
        <taxon>Bacteria</taxon>
        <taxon>Bacillati</taxon>
        <taxon>Actinomycetota</taxon>
        <taxon>Actinomycetes</taxon>
        <taxon>Kitasatosporales</taxon>
        <taxon>Streptomycetaceae</taxon>
        <taxon>Kitasatospora</taxon>
    </lineage>
</organism>